<keyword evidence="5" id="KW-0175">Coiled coil</keyword>
<dbReference type="Proteomes" id="UP000018348">
    <property type="component" value="Unassembled WGS sequence"/>
</dbReference>
<evidence type="ECO:0000256" key="2">
    <source>
        <dbReference type="ARBA" id="ARBA00022747"/>
    </source>
</evidence>
<evidence type="ECO:0000313" key="9">
    <source>
        <dbReference type="Proteomes" id="UP000018348"/>
    </source>
</evidence>
<evidence type="ECO:0000256" key="6">
    <source>
        <dbReference type="SAM" id="MobiDB-lite"/>
    </source>
</evidence>
<feature type="region of interest" description="Disordered" evidence="6">
    <location>
        <begin position="134"/>
        <end position="155"/>
    </location>
</feature>
<dbReference type="InterPro" id="IPR000055">
    <property type="entry name" value="Restrct_endonuc_typeI_TRD"/>
</dbReference>
<dbReference type="EC" id="3.1.21.3" evidence="8"/>
<keyword evidence="8" id="KW-0378">Hydrolase</keyword>
<proteinExistence type="inferred from homology"/>
<accession>T2IEM6</accession>
<evidence type="ECO:0000256" key="4">
    <source>
        <dbReference type="ARBA" id="ARBA00038652"/>
    </source>
</evidence>
<dbReference type="Pfam" id="PF01420">
    <property type="entry name" value="Methylase_S"/>
    <property type="match status" value="1"/>
</dbReference>
<evidence type="ECO:0000256" key="5">
    <source>
        <dbReference type="SAM" id="Coils"/>
    </source>
</evidence>
<dbReference type="Gene3D" id="3.90.220.20">
    <property type="entry name" value="DNA methylase specificity domains"/>
    <property type="match status" value="2"/>
</dbReference>
<evidence type="ECO:0000256" key="1">
    <source>
        <dbReference type="ARBA" id="ARBA00010923"/>
    </source>
</evidence>
<evidence type="ECO:0000259" key="7">
    <source>
        <dbReference type="Pfam" id="PF01420"/>
    </source>
</evidence>
<dbReference type="GO" id="GO:0009307">
    <property type="term" value="P:DNA restriction-modification system"/>
    <property type="evidence" value="ECO:0007669"/>
    <property type="project" value="UniProtKB-KW"/>
</dbReference>
<comment type="similarity">
    <text evidence="1">Belongs to the type-I restriction system S methylase family.</text>
</comment>
<feature type="coiled-coil region" evidence="5">
    <location>
        <begin position="25"/>
        <end position="52"/>
    </location>
</feature>
<dbReference type="PANTHER" id="PTHR43140">
    <property type="entry name" value="TYPE-1 RESTRICTION ENZYME ECOKI SPECIFICITY PROTEIN"/>
    <property type="match status" value="1"/>
</dbReference>
<reference evidence="8 9" key="1">
    <citation type="submission" date="2013-01" db="EMBL/GenBank/DDBJ databases">
        <authorList>
            <person name="Bench S."/>
        </authorList>
    </citation>
    <scope>NUCLEOTIDE SEQUENCE [LARGE SCALE GENOMIC DNA]</scope>
    <source>
        <strain evidence="8 9">WH 8502</strain>
    </source>
</reference>
<dbReference type="InterPro" id="IPR044946">
    <property type="entry name" value="Restrct_endonuc_typeI_TRD_sf"/>
</dbReference>
<gene>
    <name evidence="8" type="ORF">CWATWH8502_2877</name>
</gene>
<protein>
    <submittedName>
        <fullName evidence="8">Type I restriction-modification system, specificity subunit S</fullName>
        <ecNumber evidence="8">3.1.21.3</ecNumber>
    </submittedName>
</protein>
<dbReference type="InterPro" id="IPR051212">
    <property type="entry name" value="Type-I_RE_S_subunit"/>
</dbReference>
<dbReference type="SUPFAM" id="SSF116734">
    <property type="entry name" value="DNA methylase specificity domain"/>
    <property type="match status" value="1"/>
</dbReference>
<sequence length="155" mass="18048">MLKHIKNFVTPLPPLNEQHRIVKKVAQLMKYCDELENKKTEQKKQLILLGETATNKLIKTKEEDFKNNWQQIQENFELIYSTPENIKQLRQTILQLAVMGKLVPQDKSDETASILLEKIKSEKAKLVKDKKIKKSKPLPPITDDEIPHNLPVGWE</sequence>
<evidence type="ECO:0000256" key="3">
    <source>
        <dbReference type="ARBA" id="ARBA00023125"/>
    </source>
</evidence>
<organism evidence="8 9">
    <name type="scientific">Crocosphaera watsonii WH 8502</name>
    <dbReference type="NCBI Taxonomy" id="423474"/>
    <lineage>
        <taxon>Bacteria</taxon>
        <taxon>Bacillati</taxon>
        <taxon>Cyanobacteriota</taxon>
        <taxon>Cyanophyceae</taxon>
        <taxon>Oscillatoriophycideae</taxon>
        <taxon>Chroococcales</taxon>
        <taxon>Aphanothecaceae</taxon>
        <taxon>Crocosphaera</taxon>
    </lineage>
</organism>
<evidence type="ECO:0000313" key="8">
    <source>
        <dbReference type="EMBL" id="CCQ51991.1"/>
    </source>
</evidence>
<comment type="subunit">
    <text evidence="4">The methyltransferase is composed of M and S polypeptides.</text>
</comment>
<comment type="caution">
    <text evidence="8">The sequence shown here is derived from an EMBL/GenBank/DDBJ whole genome shotgun (WGS) entry which is preliminary data.</text>
</comment>
<dbReference type="PANTHER" id="PTHR43140:SF1">
    <property type="entry name" value="TYPE I RESTRICTION ENZYME ECOKI SPECIFICITY SUBUNIT"/>
    <property type="match status" value="1"/>
</dbReference>
<dbReference type="EMBL" id="CAQK01000568">
    <property type="protein sequence ID" value="CCQ51991.1"/>
    <property type="molecule type" value="Genomic_DNA"/>
</dbReference>
<keyword evidence="2" id="KW-0680">Restriction system</keyword>
<reference evidence="8 9" key="2">
    <citation type="submission" date="2013-09" db="EMBL/GenBank/DDBJ databases">
        <title>Whole genome comparison of six Crocosphaera watsonii strains with differing phenotypes.</title>
        <authorList>
            <person name="Bench S.R."/>
            <person name="Heller P."/>
            <person name="Frank I."/>
            <person name="Arciniega M."/>
            <person name="Shilova I.N."/>
            <person name="Zehr J.P."/>
        </authorList>
    </citation>
    <scope>NUCLEOTIDE SEQUENCE [LARGE SCALE GENOMIC DNA]</scope>
    <source>
        <strain evidence="8 9">WH 8502</strain>
    </source>
</reference>
<keyword evidence="3" id="KW-0238">DNA-binding</keyword>
<dbReference type="GO" id="GO:0003677">
    <property type="term" value="F:DNA binding"/>
    <property type="evidence" value="ECO:0007669"/>
    <property type="project" value="UniProtKB-KW"/>
</dbReference>
<name>T2IEM6_CROWT</name>
<dbReference type="AlphaFoldDB" id="T2IEM6"/>
<feature type="domain" description="Type I restriction modification DNA specificity" evidence="7">
    <location>
        <begin position="3"/>
        <end position="42"/>
    </location>
</feature>
<dbReference type="GO" id="GO:0009035">
    <property type="term" value="F:type I site-specific deoxyribonuclease activity"/>
    <property type="evidence" value="ECO:0007669"/>
    <property type="project" value="UniProtKB-EC"/>
</dbReference>